<protein>
    <submittedName>
        <fullName evidence="2">Uncharacterized protein</fullName>
    </submittedName>
</protein>
<evidence type="ECO:0000313" key="3">
    <source>
        <dbReference type="Proteomes" id="UP001500403"/>
    </source>
</evidence>
<proteinExistence type="predicted"/>
<dbReference type="Proteomes" id="UP001500403">
    <property type="component" value="Unassembled WGS sequence"/>
</dbReference>
<sequence>MADAWPPEPQRGSTPIPSAVDPLTVEQVWRRESGVESARATLKTVVAAMSPWVQIPHPPQAKGP</sequence>
<name>A0ABN3XL15_9ACTN</name>
<comment type="caution">
    <text evidence="2">The sequence shown here is derived from an EMBL/GenBank/DDBJ whole genome shotgun (WGS) entry which is preliminary data.</text>
</comment>
<feature type="region of interest" description="Disordered" evidence="1">
    <location>
        <begin position="1"/>
        <end position="20"/>
    </location>
</feature>
<organism evidence="2 3">
    <name type="scientific">Streptomyces enissocaesilis</name>
    <dbReference type="NCBI Taxonomy" id="332589"/>
    <lineage>
        <taxon>Bacteria</taxon>
        <taxon>Bacillati</taxon>
        <taxon>Actinomycetota</taxon>
        <taxon>Actinomycetes</taxon>
        <taxon>Kitasatosporales</taxon>
        <taxon>Streptomycetaceae</taxon>
        <taxon>Streptomyces</taxon>
        <taxon>Streptomyces rochei group</taxon>
    </lineage>
</organism>
<dbReference type="EMBL" id="BAAAUD010000049">
    <property type="protein sequence ID" value="GAA2959170.1"/>
    <property type="molecule type" value="Genomic_DNA"/>
</dbReference>
<evidence type="ECO:0000313" key="2">
    <source>
        <dbReference type="EMBL" id="GAA2959170.1"/>
    </source>
</evidence>
<accession>A0ABN3XL15</accession>
<keyword evidence="3" id="KW-1185">Reference proteome</keyword>
<evidence type="ECO:0000256" key="1">
    <source>
        <dbReference type="SAM" id="MobiDB-lite"/>
    </source>
</evidence>
<gene>
    <name evidence="2" type="ORF">GCM10010446_50560</name>
</gene>
<reference evidence="2 3" key="1">
    <citation type="journal article" date="2019" name="Int. J. Syst. Evol. Microbiol.">
        <title>The Global Catalogue of Microorganisms (GCM) 10K type strain sequencing project: providing services to taxonomists for standard genome sequencing and annotation.</title>
        <authorList>
            <consortium name="The Broad Institute Genomics Platform"/>
            <consortium name="The Broad Institute Genome Sequencing Center for Infectious Disease"/>
            <person name="Wu L."/>
            <person name="Ma J."/>
        </authorList>
    </citation>
    <scope>NUCLEOTIDE SEQUENCE [LARGE SCALE GENOMIC DNA]</scope>
    <source>
        <strain evidence="2 3">JCM 9088</strain>
    </source>
</reference>